<keyword evidence="3" id="KW-0378">Hydrolase</keyword>
<evidence type="ECO:0000313" key="7">
    <source>
        <dbReference type="Proteomes" id="UP000663868"/>
    </source>
</evidence>
<protein>
    <recommendedName>
        <fullName evidence="5">IRG-type G domain-containing protein</fullName>
    </recommendedName>
</protein>
<accession>A0A819CG85</accession>
<dbReference type="PROSITE" id="PS51716">
    <property type="entry name" value="G_IRG"/>
    <property type="match status" value="1"/>
</dbReference>
<keyword evidence="2" id="KW-0547">Nucleotide-binding</keyword>
<dbReference type="InterPro" id="IPR030385">
    <property type="entry name" value="G_IRG_dom"/>
</dbReference>
<dbReference type="Pfam" id="PF05049">
    <property type="entry name" value="IIGP"/>
    <property type="match status" value="1"/>
</dbReference>
<keyword evidence="4" id="KW-0342">GTP-binding</keyword>
<evidence type="ECO:0000256" key="1">
    <source>
        <dbReference type="ARBA" id="ARBA00005429"/>
    </source>
</evidence>
<dbReference type="InterPro" id="IPR007743">
    <property type="entry name" value="Immunity-related_GTPase-like"/>
</dbReference>
<evidence type="ECO:0000256" key="3">
    <source>
        <dbReference type="ARBA" id="ARBA00022801"/>
    </source>
</evidence>
<sequence>MIDEQVALLEQPRSSKQFPPTSTRLDHMISHLNAMLSKSNGVIKQNISTNFSYDQLEKMNQLKPAIIRQTTSLDVGRMKEEIVKTLKSENGAKQLKELNEYVMKFGMAKYEQFLNDRINDLNNQPLKIAVTGSSGQGKSSLINTIRGLKADSDGAAKVDSVECTKNVTEYPDPNHPNLIYYDLPGVGTPNFSRDEYFNIIKKQTYDSVGFEDFDFFLILSADRFTEDDVWLAKYINKHGREFYFIRTKVDNDLRSSAEDYPDSYNEENILETIRNNYLEQLHKLNLGKTGSRDIDRSKRIFLLSAKFAHSTKWDFPHMITSLLEDYPITKRESIIISITSNCEAIIRKKVDVLRSRIWMFALGGGLGGAIPIPGVSVIADQAMVKAALYIYKENLGLDDESLKKLAASSNVAFQAIIKKLISSAVYSAYFIGSESTKYVIAHGSEDTLKTVTKHLIGDGSEEILKAVTKHLIGDGSEQTLKVLLKEVTKVSPIIGTVVGSSLGFGATYYQLHQMLNDLEQATFDVMTYVTKASSKQKRYRDEL</sequence>
<dbReference type="EMBL" id="CAJOBB010001163">
    <property type="protein sequence ID" value="CAF3818723.1"/>
    <property type="molecule type" value="Genomic_DNA"/>
</dbReference>
<evidence type="ECO:0000259" key="5">
    <source>
        <dbReference type="PROSITE" id="PS51716"/>
    </source>
</evidence>
<gene>
    <name evidence="6" type="ORF">KXQ929_LOCUS18096</name>
</gene>
<dbReference type="AlphaFoldDB" id="A0A819CG85"/>
<dbReference type="Gene3D" id="3.40.50.300">
    <property type="entry name" value="P-loop containing nucleotide triphosphate hydrolases"/>
    <property type="match status" value="1"/>
</dbReference>
<dbReference type="GO" id="GO:0016020">
    <property type="term" value="C:membrane"/>
    <property type="evidence" value="ECO:0007669"/>
    <property type="project" value="InterPro"/>
</dbReference>
<dbReference type="InterPro" id="IPR027417">
    <property type="entry name" value="P-loop_NTPase"/>
</dbReference>
<evidence type="ECO:0000256" key="4">
    <source>
        <dbReference type="ARBA" id="ARBA00023134"/>
    </source>
</evidence>
<evidence type="ECO:0000256" key="2">
    <source>
        <dbReference type="ARBA" id="ARBA00022741"/>
    </source>
</evidence>
<name>A0A819CG85_9BILA</name>
<dbReference type="SUPFAM" id="SSF52540">
    <property type="entry name" value="P-loop containing nucleoside triphosphate hydrolases"/>
    <property type="match status" value="1"/>
</dbReference>
<dbReference type="PANTHER" id="PTHR32341:SF10">
    <property type="entry name" value="INTERFERON-INDUCIBLE GTPASE 5"/>
    <property type="match status" value="1"/>
</dbReference>
<comment type="similarity">
    <text evidence="1">Belongs to the TRAFAC class dynamin-like GTPase superfamily. IRG family.</text>
</comment>
<feature type="domain" description="IRG-type G" evidence="5">
    <location>
        <begin position="124"/>
        <end position="325"/>
    </location>
</feature>
<organism evidence="6 7">
    <name type="scientific">Adineta steineri</name>
    <dbReference type="NCBI Taxonomy" id="433720"/>
    <lineage>
        <taxon>Eukaryota</taxon>
        <taxon>Metazoa</taxon>
        <taxon>Spiralia</taxon>
        <taxon>Gnathifera</taxon>
        <taxon>Rotifera</taxon>
        <taxon>Eurotatoria</taxon>
        <taxon>Bdelloidea</taxon>
        <taxon>Adinetida</taxon>
        <taxon>Adinetidae</taxon>
        <taxon>Adineta</taxon>
    </lineage>
</organism>
<reference evidence="6" key="1">
    <citation type="submission" date="2021-02" db="EMBL/GenBank/DDBJ databases">
        <authorList>
            <person name="Nowell W R."/>
        </authorList>
    </citation>
    <scope>NUCLEOTIDE SEQUENCE</scope>
</reference>
<comment type="caution">
    <text evidence="6">The sequence shown here is derived from an EMBL/GenBank/DDBJ whole genome shotgun (WGS) entry which is preliminary data.</text>
</comment>
<evidence type="ECO:0000313" key="6">
    <source>
        <dbReference type="EMBL" id="CAF3818723.1"/>
    </source>
</evidence>
<dbReference type="Proteomes" id="UP000663868">
    <property type="component" value="Unassembled WGS sequence"/>
</dbReference>
<dbReference type="InterPro" id="IPR051515">
    <property type="entry name" value="IRG"/>
</dbReference>
<proteinExistence type="inferred from homology"/>
<dbReference type="FunFam" id="3.40.50.300:FF:000541">
    <property type="entry name" value="Immunity related GTPase M"/>
    <property type="match status" value="1"/>
</dbReference>
<dbReference type="PANTHER" id="PTHR32341">
    <property type="entry name" value="INTERFERON-INDUCIBLE GTPASE"/>
    <property type="match status" value="1"/>
</dbReference>
<dbReference type="GO" id="GO:0005525">
    <property type="term" value="F:GTP binding"/>
    <property type="evidence" value="ECO:0007669"/>
    <property type="project" value="UniProtKB-KW"/>
</dbReference>
<dbReference type="GO" id="GO:0016787">
    <property type="term" value="F:hydrolase activity"/>
    <property type="evidence" value="ECO:0007669"/>
    <property type="project" value="UniProtKB-KW"/>
</dbReference>